<dbReference type="AlphaFoldDB" id="A0AAD4CQD7"/>
<evidence type="ECO:0000313" key="8">
    <source>
        <dbReference type="EMBL" id="KAF9890760.1"/>
    </source>
</evidence>
<dbReference type="InterPro" id="IPR050613">
    <property type="entry name" value="Sec_Metabolite_Reg"/>
</dbReference>
<proteinExistence type="predicted"/>
<gene>
    <name evidence="8" type="ORF">FE257_005629</name>
</gene>
<dbReference type="CDD" id="cd00067">
    <property type="entry name" value="GAL4"/>
    <property type="match status" value="1"/>
</dbReference>
<dbReference type="EMBL" id="VCAU01000024">
    <property type="protein sequence ID" value="KAF9890760.1"/>
    <property type="molecule type" value="Genomic_DNA"/>
</dbReference>
<dbReference type="Pfam" id="PF00172">
    <property type="entry name" value="Zn_clus"/>
    <property type="match status" value="1"/>
</dbReference>
<keyword evidence="5" id="KW-0804">Transcription</keyword>
<keyword evidence="4" id="KW-0238">DNA-binding</keyword>
<feature type="domain" description="Zn(2)-C6 fungal-type" evidence="7">
    <location>
        <begin position="11"/>
        <end position="40"/>
    </location>
</feature>
<dbReference type="SUPFAM" id="SSF57701">
    <property type="entry name" value="Zn2/Cys6 DNA-binding domain"/>
    <property type="match status" value="1"/>
</dbReference>
<evidence type="ECO:0000256" key="2">
    <source>
        <dbReference type="ARBA" id="ARBA00022723"/>
    </source>
</evidence>
<dbReference type="GO" id="GO:0000981">
    <property type="term" value="F:DNA-binding transcription factor activity, RNA polymerase II-specific"/>
    <property type="evidence" value="ECO:0007669"/>
    <property type="project" value="InterPro"/>
</dbReference>
<evidence type="ECO:0000259" key="7">
    <source>
        <dbReference type="PROSITE" id="PS50048"/>
    </source>
</evidence>
<dbReference type="GO" id="GO:0005634">
    <property type="term" value="C:nucleus"/>
    <property type="evidence" value="ECO:0007669"/>
    <property type="project" value="UniProtKB-SubCell"/>
</dbReference>
<evidence type="ECO:0000256" key="5">
    <source>
        <dbReference type="ARBA" id="ARBA00023163"/>
    </source>
</evidence>
<sequence>MASQLVVKPKSCLACRQRKVKCDRVTPCANCARWAIECIFPSPIRRCARPRTTPASSSSPALDHIARLESQIARLSQTIAIQSLRLNLLDEATINYTTSDAMPTLYVRGATAQTCWLTFLARVDPLVKVVHRPSAYQLLLQQTSCTTTPSPLSPSKSALLLAICLASISSMSEPALQSVFAMTKATALSTYRAATHQALMRANFLAASDLTTAQALVLFASFSLYQRHPKSAWSLTGLLRRLFDSSSSSPSSPFDRELHHRLAWQIWYLDHRATGDYHGPSANAALTPPVTTPINCHDHVLTPHMDFPPIPQQCWTAISFSLIRYEIAHARQLVSSPSPQPWATRHDIAAQCQRRIQQRYLAYCDGSEEVHWLARHVAYVLISEMWMGLYRERIGEVAEGVRERLFIAAVDIVDVGRRMEREPLARPWEWLVSGYFQYVPLRFLLEEIVRRWGLGLDYLRLEYAWGVAERAFRRWEGEVSESAHGVVLARLVDEVVALRERGMGMDLGLEGEGISGIWGGEELLPSLLPLE</sequence>
<keyword evidence="2" id="KW-0479">Metal-binding</keyword>
<protein>
    <recommendedName>
        <fullName evidence="7">Zn(2)-C6 fungal-type domain-containing protein</fullName>
    </recommendedName>
</protein>
<keyword evidence="6" id="KW-0539">Nucleus</keyword>
<keyword evidence="9" id="KW-1185">Reference proteome</keyword>
<dbReference type="PROSITE" id="PS00463">
    <property type="entry name" value="ZN2_CY6_FUNGAL_1"/>
    <property type="match status" value="1"/>
</dbReference>
<dbReference type="Proteomes" id="UP001194746">
    <property type="component" value="Unassembled WGS sequence"/>
</dbReference>
<dbReference type="Pfam" id="PF04082">
    <property type="entry name" value="Fungal_trans"/>
    <property type="match status" value="1"/>
</dbReference>
<dbReference type="GO" id="GO:0009893">
    <property type="term" value="P:positive regulation of metabolic process"/>
    <property type="evidence" value="ECO:0007669"/>
    <property type="project" value="UniProtKB-ARBA"/>
</dbReference>
<evidence type="ECO:0000256" key="4">
    <source>
        <dbReference type="ARBA" id="ARBA00023125"/>
    </source>
</evidence>
<evidence type="ECO:0000256" key="1">
    <source>
        <dbReference type="ARBA" id="ARBA00004123"/>
    </source>
</evidence>
<name>A0AAD4CQD7_ASPNN</name>
<dbReference type="Gene3D" id="4.10.240.10">
    <property type="entry name" value="Zn(2)-C6 fungal-type DNA-binding domain"/>
    <property type="match status" value="1"/>
</dbReference>
<comment type="caution">
    <text evidence="8">The sequence shown here is derived from an EMBL/GenBank/DDBJ whole genome shotgun (WGS) entry which is preliminary data.</text>
</comment>
<reference evidence="8" key="2">
    <citation type="submission" date="2020-02" db="EMBL/GenBank/DDBJ databases">
        <authorList>
            <person name="Gilchrist C.L.M."/>
            <person name="Chooi Y.-H."/>
        </authorList>
    </citation>
    <scope>NUCLEOTIDE SEQUENCE</scope>
    <source>
        <strain evidence="8">MST-FP2251</strain>
    </source>
</reference>
<dbReference type="PANTHER" id="PTHR31001:SF85">
    <property type="entry name" value="ZN(II)2CYS6 TRANSCRIPTION FACTOR (EUROFUNG)"/>
    <property type="match status" value="1"/>
</dbReference>
<dbReference type="GO" id="GO:0006351">
    <property type="term" value="P:DNA-templated transcription"/>
    <property type="evidence" value="ECO:0007669"/>
    <property type="project" value="InterPro"/>
</dbReference>
<dbReference type="InterPro" id="IPR001138">
    <property type="entry name" value="Zn2Cys6_DnaBD"/>
</dbReference>
<comment type="subcellular location">
    <subcellularLocation>
        <location evidence="1">Nucleus</location>
    </subcellularLocation>
</comment>
<dbReference type="GO" id="GO:0008270">
    <property type="term" value="F:zinc ion binding"/>
    <property type="evidence" value="ECO:0007669"/>
    <property type="project" value="InterPro"/>
</dbReference>
<dbReference type="InterPro" id="IPR007219">
    <property type="entry name" value="XnlR_reg_dom"/>
</dbReference>
<dbReference type="GO" id="GO:0003677">
    <property type="term" value="F:DNA binding"/>
    <property type="evidence" value="ECO:0007669"/>
    <property type="project" value="UniProtKB-KW"/>
</dbReference>
<dbReference type="PANTHER" id="PTHR31001">
    <property type="entry name" value="UNCHARACTERIZED TRANSCRIPTIONAL REGULATORY PROTEIN"/>
    <property type="match status" value="1"/>
</dbReference>
<dbReference type="InterPro" id="IPR036864">
    <property type="entry name" value="Zn2-C6_fun-type_DNA-bd_sf"/>
</dbReference>
<keyword evidence="3" id="KW-0805">Transcription regulation</keyword>
<evidence type="ECO:0000313" key="9">
    <source>
        <dbReference type="Proteomes" id="UP001194746"/>
    </source>
</evidence>
<reference evidence="8" key="1">
    <citation type="journal article" date="2019" name="Beilstein J. Org. Chem.">
        <title>Nanangenines: drimane sesquiterpenoids as the dominant metabolite cohort of a novel Australian fungus, Aspergillus nanangensis.</title>
        <authorList>
            <person name="Lacey H.J."/>
            <person name="Gilchrist C.L.M."/>
            <person name="Crombie A."/>
            <person name="Kalaitzis J.A."/>
            <person name="Vuong D."/>
            <person name="Rutledge P.J."/>
            <person name="Turner P."/>
            <person name="Pitt J.I."/>
            <person name="Lacey E."/>
            <person name="Chooi Y.H."/>
            <person name="Piggott A.M."/>
        </authorList>
    </citation>
    <scope>NUCLEOTIDE SEQUENCE</scope>
    <source>
        <strain evidence="8">MST-FP2251</strain>
    </source>
</reference>
<dbReference type="PROSITE" id="PS50048">
    <property type="entry name" value="ZN2_CY6_FUNGAL_2"/>
    <property type="match status" value="1"/>
</dbReference>
<dbReference type="SMART" id="SM00066">
    <property type="entry name" value="GAL4"/>
    <property type="match status" value="1"/>
</dbReference>
<accession>A0AAD4CQD7</accession>
<dbReference type="CDD" id="cd12148">
    <property type="entry name" value="fungal_TF_MHR"/>
    <property type="match status" value="1"/>
</dbReference>
<evidence type="ECO:0000256" key="3">
    <source>
        <dbReference type="ARBA" id="ARBA00023015"/>
    </source>
</evidence>
<organism evidence="8 9">
    <name type="scientific">Aspergillus nanangensis</name>
    <dbReference type="NCBI Taxonomy" id="2582783"/>
    <lineage>
        <taxon>Eukaryota</taxon>
        <taxon>Fungi</taxon>
        <taxon>Dikarya</taxon>
        <taxon>Ascomycota</taxon>
        <taxon>Pezizomycotina</taxon>
        <taxon>Eurotiomycetes</taxon>
        <taxon>Eurotiomycetidae</taxon>
        <taxon>Eurotiales</taxon>
        <taxon>Aspergillaceae</taxon>
        <taxon>Aspergillus</taxon>
        <taxon>Aspergillus subgen. Circumdati</taxon>
    </lineage>
</organism>
<evidence type="ECO:0000256" key="6">
    <source>
        <dbReference type="ARBA" id="ARBA00023242"/>
    </source>
</evidence>